<comment type="similarity">
    <text evidence="2">Belongs to the alkylbase DNA glycosidase AlkA family.</text>
</comment>
<dbReference type="InterPro" id="IPR011257">
    <property type="entry name" value="DNA_glycosylase"/>
</dbReference>
<dbReference type="RefSeq" id="WP_035123545.1">
    <property type="nucleotide sequence ID" value="NZ_JRHH01000001.1"/>
</dbReference>
<dbReference type="PANTHER" id="PTHR43003:SF5">
    <property type="entry name" value="DNA-3-METHYLADENINE GLYCOSYLASE"/>
    <property type="match status" value="1"/>
</dbReference>
<dbReference type="GO" id="GO:0032131">
    <property type="term" value="F:alkylated DNA binding"/>
    <property type="evidence" value="ECO:0007669"/>
    <property type="project" value="TreeGrafter"/>
</dbReference>
<evidence type="ECO:0000256" key="3">
    <source>
        <dbReference type="ARBA" id="ARBA00012000"/>
    </source>
</evidence>
<dbReference type="EC" id="3.2.2.21" evidence="3"/>
<comment type="caution">
    <text evidence="7">The sequence shown here is derived from an EMBL/GenBank/DDBJ whole genome shotgun (WGS) entry which is preliminary data.</text>
</comment>
<dbReference type="Gene3D" id="1.10.340.30">
    <property type="entry name" value="Hypothetical protein, domain 2"/>
    <property type="match status" value="1"/>
</dbReference>
<keyword evidence="5" id="KW-0234">DNA repair</keyword>
<dbReference type="Proteomes" id="UP000029554">
    <property type="component" value="Unassembled WGS sequence"/>
</dbReference>
<dbReference type="STRING" id="1453498.LG45_01085"/>
<keyword evidence="8" id="KW-1185">Reference proteome</keyword>
<dbReference type="OrthoDB" id="9785929at2"/>
<evidence type="ECO:0000259" key="6">
    <source>
        <dbReference type="SMART" id="SM00478"/>
    </source>
</evidence>
<name>A0A095SXU6_9FLAO</name>
<dbReference type="GO" id="GO:0008725">
    <property type="term" value="F:DNA-3-methyladenine glycosylase activity"/>
    <property type="evidence" value="ECO:0007669"/>
    <property type="project" value="TreeGrafter"/>
</dbReference>
<accession>A0A095SXU6</accession>
<dbReference type="AlphaFoldDB" id="A0A095SXU6"/>
<proteinExistence type="inferred from homology"/>
<dbReference type="FunFam" id="1.10.340.30:FF:000004">
    <property type="entry name" value="DNA-3-methyladenine glycosylase II"/>
    <property type="match status" value="1"/>
</dbReference>
<feature type="domain" description="HhH-GPD" evidence="6">
    <location>
        <begin position="42"/>
        <end position="194"/>
    </location>
</feature>
<dbReference type="eggNOG" id="COG0122">
    <property type="taxonomic scope" value="Bacteria"/>
</dbReference>
<dbReference type="InterPro" id="IPR051912">
    <property type="entry name" value="Alkylbase_DNA_Glycosylase/TA"/>
</dbReference>
<sequence length="197" mass="22639">MKQAITHLVSKDEILKFILDNFGNPIIQKRKEGFASMCHIILEQQVSIASAKACYVKIENLLGKISPSTILNATDEQLRSCGVSRQKIIYLKDLAQKVVAKEIDFKSFATKSEEQIRAELITIKGVGNWSIEVYLMFCLQSQDIIPLGDIAIKNTLKELYKCQTHEEMQMLSDSWKPFRTFASFTIWHYYLKKRGKI</sequence>
<evidence type="ECO:0000256" key="4">
    <source>
        <dbReference type="ARBA" id="ARBA00022763"/>
    </source>
</evidence>
<evidence type="ECO:0000256" key="5">
    <source>
        <dbReference type="ARBA" id="ARBA00023204"/>
    </source>
</evidence>
<dbReference type="Gene3D" id="1.10.1670.40">
    <property type="match status" value="1"/>
</dbReference>
<reference evidence="7 8" key="1">
    <citation type="submission" date="2014-09" db="EMBL/GenBank/DDBJ databases">
        <title>Whole Genome Shotgun of Flavobacterium aquatile LMG 4008.</title>
        <authorList>
            <person name="Gale A.N."/>
            <person name="Pipes S.E."/>
            <person name="Newman J.D."/>
        </authorList>
    </citation>
    <scope>NUCLEOTIDE SEQUENCE [LARGE SCALE GENOMIC DNA]</scope>
    <source>
        <strain evidence="7 8">LMG 4008</strain>
    </source>
</reference>
<evidence type="ECO:0000313" key="8">
    <source>
        <dbReference type="Proteomes" id="UP000029554"/>
    </source>
</evidence>
<dbReference type="SUPFAM" id="SSF48150">
    <property type="entry name" value="DNA-glycosylase"/>
    <property type="match status" value="1"/>
</dbReference>
<evidence type="ECO:0000313" key="7">
    <source>
        <dbReference type="EMBL" id="KGD69397.1"/>
    </source>
</evidence>
<protein>
    <recommendedName>
        <fullName evidence="3">DNA-3-methyladenine glycosylase II</fullName>
        <ecNumber evidence="3">3.2.2.21</ecNumber>
    </recommendedName>
</protein>
<dbReference type="EMBL" id="JRHH01000001">
    <property type="protein sequence ID" value="KGD69397.1"/>
    <property type="molecule type" value="Genomic_DNA"/>
</dbReference>
<comment type="catalytic activity">
    <reaction evidence="1">
        <text>Hydrolysis of alkylated DNA, releasing 3-methyladenine, 3-methylguanine, 7-methylguanine and 7-methyladenine.</text>
        <dbReference type="EC" id="3.2.2.21"/>
    </reaction>
</comment>
<keyword evidence="4" id="KW-0227">DNA damage</keyword>
<dbReference type="GO" id="GO:0006307">
    <property type="term" value="P:DNA alkylation repair"/>
    <property type="evidence" value="ECO:0007669"/>
    <property type="project" value="TreeGrafter"/>
</dbReference>
<dbReference type="CDD" id="cd00056">
    <property type="entry name" value="ENDO3c"/>
    <property type="match status" value="1"/>
</dbReference>
<dbReference type="PANTHER" id="PTHR43003">
    <property type="entry name" value="DNA-3-METHYLADENINE GLYCOSYLASE"/>
    <property type="match status" value="1"/>
</dbReference>
<dbReference type="Pfam" id="PF00730">
    <property type="entry name" value="HhH-GPD"/>
    <property type="match status" value="1"/>
</dbReference>
<organism evidence="7 8">
    <name type="scientific">Flavobacterium aquatile LMG 4008 = ATCC 11947</name>
    <dbReference type="NCBI Taxonomy" id="1453498"/>
    <lineage>
        <taxon>Bacteria</taxon>
        <taxon>Pseudomonadati</taxon>
        <taxon>Bacteroidota</taxon>
        <taxon>Flavobacteriia</taxon>
        <taxon>Flavobacteriales</taxon>
        <taxon>Flavobacteriaceae</taxon>
        <taxon>Flavobacterium</taxon>
    </lineage>
</organism>
<dbReference type="GO" id="GO:0005737">
    <property type="term" value="C:cytoplasm"/>
    <property type="evidence" value="ECO:0007669"/>
    <property type="project" value="TreeGrafter"/>
</dbReference>
<dbReference type="GO" id="GO:0043916">
    <property type="term" value="F:DNA-7-methylguanine glycosylase activity"/>
    <property type="evidence" value="ECO:0007669"/>
    <property type="project" value="TreeGrafter"/>
</dbReference>
<dbReference type="InterPro" id="IPR003265">
    <property type="entry name" value="HhH-GPD_domain"/>
</dbReference>
<dbReference type="SMART" id="SM00478">
    <property type="entry name" value="ENDO3c"/>
    <property type="match status" value="1"/>
</dbReference>
<evidence type="ECO:0000256" key="1">
    <source>
        <dbReference type="ARBA" id="ARBA00000086"/>
    </source>
</evidence>
<dbReference type="GO" id="GO:0032993">
    <property type="term" value="C:protein-DNA complex"/>
    <property type="evidence" value="ECO:0007669"/>
    <property type="project" value="TreeGrafter"/>
</dbReference>
<gene>
    <name evidence="7" type="ORF">LG45_01085</name>
</gene>
<evidence type="ECO:0000256" key="2">
    <source>
        <dbReference type="ARBA" id="ARBA00010817"/>
    </source>
</evidence>
<dbReference type="GO" id="GO:0006285">
    <property type="term" value="P:base-excision repair, AP site formation"/>
    <property type="evidence" value="ECO:0007669"/>
    <property type="project" value="TreeGrafter"/>
</dbReference>